<dbReference type="Pfam" id="PF02493">
    <property type="entry name" value="MORN"/>
    <property type="match status" value="2"/>
</dbReference>
<keyword evidence="1" id="KW-0677">Repeat</keyword>
<dbReference type="EMBL" id="UINC01048331">
    <property type="protein sequence ID" value="SVB58740.1"/>
    <property type="molecule type" value="Genomic_DNA"/>
</dbReference>
<evidence type="ECO:0000256" key="1">
    <source>
        <dbReference type="ARBA" id="ARBA00022737"/>
    </source>
</evidence>
<gene>
    <name evidence="2" type="ORF">METZ01_LOCUS211594</name>
</gene>
<name>A0A382F708_9ZZZZ</name>
<evidence type="ECO:0008006" key="3">
    <source>
        <dbReference type="Google" id="ProtNLM"/>
    </source>
</evidence>
<dbReference type="AlphaFoldDB" id="A0A382F708"/>
<dbReference type="PANTHER" id="PTHR43215:SF14">
    <property type="entry name" value="RADIAL SPOKE HEAD 1 HOMOLOG"/>
    <property type="match status" value="1"/>
</dbReference>
<sequence>MKKLILIAGLLFCSNGWVNDVSEQKLKEEYANKISNFVFYKATIDFTQSLFPIINVYLKHDLSMPLHIINKTRINLPLDFLEELQLGFLSRVDNHSGLLTSQSSLFKEELIATFNEEEVKGLYRSLPKTAVRFSRDGYKLDPVRKNKKFVEIVDQYRFSEDFYKKFNSTSSTSIFIEEFYSFMMVTFEKHGYGLDYEYDTDQYITSKDILGEWKIISETNQWETAQVKQTQSGNFMIAVKGNPMFEFNSNFKDCAAIINQKMTRCNVELATDSMLDIEDPQGMYVLRRNDYSSIPVCMLEEQKKKCVGVTNWRSKGDRYLGDYKRVSSSKGMVQFGKSYYVYDGFGTAIYGNGAKYVGEWSDHNRHGKGTFSSYTGLKYEGQFQNNMRHGKGIQTTASGEITSGVWRNDQLHGTVEFTNVHGNVIVCEYNKGYEVSCDF</sequence>
<dbReference type="GO" id="GO:0005829">
    <property type="term" value="C:cytosol"/>
    <property type="evidence" value="ECO:0007669"/>
    <property type="project" value="TreeGrafter"/>
</dbReference>
<proteinExistence type="predicted"/>
<accession>A0A382F708</accession>
<dbReference type="SUPFAM" id="SSF82185">
    <property type="entry name" value="Histone H3 K4-specific methyltransferase SET7/9 N-terminal domain"/>
    <property type="match status" value="1"/>
</dbReference>
<organism evidence="2">
    <name type="scientific">marine metagenome</name>
    <dbReference type="NCBI Taxonomy" id="408172"/>
    <lineage>
        <taxon>unclassified sequences</taxon>
        <taxon>metagenomes</taxon>
        <taxon>ecological metagenomes</taxon>
    </lineage>
</organism>
<evidence type="ECO:0000313" key="2">
    <source>
        <dbReference type="EMBL" id="SVB58740.1"/>
    </source>
</evidence>
<dbReference type="Gene3D" id="2.20.110.10">
    <property type="entry name" value="Histone H3 K4-specific methyltransferase SET7/9 N-terminal domain"/>
    <property type="match status" value="2"/>
</dbReference>
<dbReference type="PANTHER" id="PTHR43215">
    <property type="entry name" value="RADIAL SPOKE HEAD 1 HOMOLOG"/>
    <property type="match status" value="1"/>
</dbReference>
<dbReference type="SMART" id="SM00698">
    <property type="entry name" value="MORN"/>
    <property type="match status" value="2"/>
</dbReference>
<reference evidence="2" key="1">
    <citation type="submission" date="2018-05" db="EMBL/GenBank/DDBJ databases">
        <authorList>
            <person name="Lanie J.A."/>
            <person name="Ng W.-L."/>
            <person name="Kazmierczak K.M."/>
            <person name="Andrzejewski T.M."/>
            <person name="Davidsen T.M."/>
            <person name="Wayne K.J."/>
            <person name="Tettelin H."/>
            <person name="Glass J.I."/>
            <person name="Rusch D."/>
            <person name="Podicherti R."/>
            <person name="Tsui H.-C.T."/>
            <person name="Winkler M.E."/>
        </authorList>
    </citation>
    <scope>NUCLEOTIDE SEQUENCE</scope>
</reference>
<dbReference type="InterPro" id="IPR003409">
    <property type="entry name" value="MORN"/>
</dbReference>
<protein>
    <recommendedName>
        <fullName evidence="3">MORN repeat-containing protein</fullName>
    </recommendedName>
</protein>